<organism evidence="1 2">
    <name type="scientific">Trifolium medium</name>
    <dbReference type="NCBI Taxonomy" id="97028"/>
    <lineage>
        <taxon>Eukaryota</taxon>
        <taxon>Viridiplantae</taxon>
        <taxon>Streptophyta</taxon>
        <taxon>Embryophyta</taxon>
        <taxon>Tracheophyta</taxon>
        <taxon>Spermatophyta</taxon>
        <taxon>Magnoliopsida</taxon>
        <taxon>eudicotyledons</taxon>
        <taxon>Gunneridae</taxon>
        <taxon>Pentapetalae</taxon>
        <taxon>rosids</taxon>
        <taxon>fabids</taxon>
        <taxon>Fabales</taxon>
        <taxon>Fabaceae</taxon>
        <taxon>Papilionoideae</taxon>
        <taxon>50 kb inversion clade</taxon>
        <taxon>NPAAA clade</taxon>
        <taxon>Hologalegina</taxon>
        <taxon>IRL clade</taxon>
        <taxon>Trifolieae</taxon>
        <taxon>Trifolium</taxon>
    </lineage>
</organism>
<dbReference type="AlphaFoldDB" id="A0A392TXG3"/>
<dbReference type="EMBL" id="LXQA010683887">
    <property type="protein sequence ID" value="MCI65851.1"/>
    <property type="molecule type" value="Genomic_DNA"/>
</dbReference>
<protein>
    <submittedName>
        <fullName evidence="1">Uncharacterized protein</fullName>
    </submittedName>
</protein>
<comment type="caution">
    <text evidence="1">The sequence shown here is derived from an EMBL/GenBank/DDBJ whole genome shotgun (WGS) entry which is preliminary data.</text>
</comment>
<sequence>MASNGERWRLSRSTTIILAQRRKPSFEAQPSKMA</sequence>
<evidence type="ECO:0000313" key="1">
    <source>
        <dbReference type="EMBL" id="MCI65851.1"/>
    </source>
</evidence>
<proteinExistence type="predicted"/>
<reference evidence="1 2" key="1">
    <citation type="journal article" date="2018" name="Front. Plant Sci.">
        <title>Red Clover (Trifolium pratense) and Zigzag Clover (T. medium) - A Picture of Genomic Similarities and Differences.</title>
        <authorList>
            <person name="Dluhosova J."/>
            <person name="Istvanek J."/>
            <person name="Nedelnik J."/>
            <person name="Repkova J."/>
        </authorList>
    </citation>
    <scope>NUCLEOTIDE SEQUENCE [LARGE SCALE GENOMIC DNA]</scope>
    <source>
        <strain evidence="2">cv. 10/8</strain>
        <tissue evidence="1">Leaf</tissue>
    </source>
</reference>
<evidence type="ECO:0000313" key="2">
    <source>
        <dbReference type="Proteomes" id="UP000265520"/>
    </source>
</evidence>
<keyword evidence="2" id="KW-1185">Reference proteome</keyword>
<feature type="non-terminal residue" evidence="1">
    <location>
        <position position="34"/>
    </location>
</feature>
<name>A0A392TXG3_9FABA</name>
<dbReference type="Proteomes" id="UP000265520">
    <property type="component" value="Unassembled WGS sequence"/>
</dbReference>
<accession>A0A392TXG3</accession>